<dbReference type="AlphaFoldDB" id="A0A5B7D8L0"/>
<evidence type="ECO:0000313" key="2">
    <source>
        <dbReference type="EMBL" id="MPC17629.1"/>
    </source>
</evidence>
<protein>
    <submittedName>
        <fullName evidence="2">Uncharacterized protein</fullName>
    </submittedName>
</protein>
<organism evidence="2 3">
    <name type="scientific">Portunus trituberculatus</name>
    <name type="common">Swimming crab</name>
    <name type="synonym">Neptunus trituberculatus</name>
    <dbReference type="NCBI Taxonomy" id="210409"/>
    <lineage>
        <taxon>Eukaryota</taxon>
        <taxon>Metazoa</taxon>
        <taxon>Ecdysozoa</taxon>
        <taxon>Arthropoda</taxon>
        <taxon>Crustacea</taxon>
        <taxon>Multicrustacea</taxon>
        <taxon>Malacostraca</taxon>
        <taxon>Eumalacostraca</taxon>
        <taxon>Eucarida</taxon>
        <taxon>Decapoda</taxon>
        <taxon>Pleocyemata</taxon>
        <taxon>Brachyura</taxon>
        <taxon>Eubrachyura</taxon>
        <taxon>Portunoidea</taxon>
        <taxon>Portunidae</taxon>
        <taxon>Portuninae</taxon>
        <taxon>Portunus</taxon>
    </lineage>
</organism>
<dbReference type="Proteomes" id="UP000324222">
    <property type="component" value="Unassembled WGS sequence"/>
</dbReference>
<dbReference type="EMBL" id="VSRR010000607">
    <property type="protein sequence ID" value="MPC17629.1"/>
    <property type="molecule type" value="Genomic_DNA"/>
</dbReference>
<keyword evidence="3" id="KW-1185">Reference proteome</keyword>
<evidence type="ECO:0000313" key="3">
    <source>
        <dbReference type="Proteomes" id="UP000324222"/>
    </source>
</evidence>
<reference evidence="2 3" key="1">
    <citation type="submission" date="2019-05" db="EMBL/GenBank/DDBJ databases">
        <title>Another draft genome of Portunus trituberculatus and its Hox gene families provides insights of decapod evolution.</title>
        <authorList>
            <person name="Jeong J.-H."/>
            <person name="Song I."/>
            <person name="Kim S."/>
            <person name="Choi T."/>
            <person name="Kim D."/>
            <person name="Ryu S."/>
            <person name="Kim W."/>
        </authorList>
    </citation>
    <scope>NUCLEOTIDE SEQUENCE [LARGE SCALE GENOMIC DNA]</scope>
    <source>
        <tissue evidence="2">Muscle</tissue>
    </source>
</reference>
<feature type="compositionally biased region" description="Low complexity" evidence="1">
    <location>
        <begin position="23"/>
        <end position="34"/>
    </location>
</feature>
<name>A0A5B7D8L0_PORTR</name>
<gene>
    <name evidence="2" type="ORF">E2C01_010492</name>
</gene>
<sequence>MFRTNLEESVGPSRSKDDAEVMKSSSNSSNSNKNVRPIDGLVRGEGSDEGVESTAYTGEKREVSMAAVFIS</sequence>
<accession>A0A5B7D8L0</accession>
<feature type="region of interest" description="Disordered" evidence="1">
    <location>
        <begin position="1"/>
        <end position="57"/>
    </location>
</feature>
<comment type="caution">
    <text evidence="2">The sequence shown here is derived from an EMBL/GenBank/DDBJ whole genome shotgun (WGS) entry which is preliminary data.</text>
</comment>
<proteinExistence type="predicted"/>
<evidence type="ECO:0000256" key="1">
    <source>
        <dbReference type="SAM" id="MobiDB-lite"/>
    </source>
</evidence>